<dbReference type="Gene3D" id="2.40.30.170">
    <property type="match status" value="1"/>
</dbReference>
<dbReference type="Pfam" id="PF25967">
    <property type="entry name" value="RND-MFP_C"/>
    <property type="match status" value="1"/>
</dbReference>
<evidence type="ECO:0000256" key="4">
    <source>
        <dbReference type="SAM" id="SignalP"/>
    </source>
</evidence>
<dbReference type="Pfam" id="PF25944">
    <property type="entry name" value="Beta-barrel_RND"/>
    <property type="match status" value="1"/>
</dbReference>
<dbReference type="Proteomes" id="UP000786875">
    <property type="component" value="Unassembled WGS sequence"/>
</dbReference>
<reference evidence="9 10" key="1">
    <citation type="submission" date="2020-04" db="EMBL/GenBank/DDBJ databases">
        <title>Genome sequencing of Rosenbergiella species.</title>
        <authorList>
            <person name="Alvarez-Perez S."/>
            <person name="Lievens B."/>
        </authorList>
    </citation>
    <scope>NUCLEOTIDE SEQUENCE [LARGE SCALE GENOMIC DNA]</scope>
    <source>
        <strain evidence="9 10">CdVSA20.1</strain>
    </source>
</reference>
<dbReference type="InterPro" id="IPR058626">
    <property type="entry name" value="MdtA-like_b-barrel"/>
</dbReference>
<feature type="domain" description="Multidrug resistance protein MdtA-like C-terminal permuted SH3" evidence="8">
    <location>
        <begin position="285"/>
        <end position="344"/>
    </location>
</feature>
<dbReference type="InterPro" id="IPR006143">
    <property type="entry name" value="RND_pump_MFP"/>
</dbReference>
<dbReference type="EMBL" id="JABBFO010000005">
    <property type="protein sequence ID" value="MBT0727138.1"/>
    <property type="molecule type" value="Genomic_DNA"/>
</dbReference>
<feature type="domain" description="Multidrug resistance protein MdtA-like beta-barrel" evidence="7">
    <location>
        <begin position="189"/>
        <end position="279"/>
    </location>
</feature>
<comment type="similarity">
    <text evidence="2">Belongs to the membrane fusion protein (MFP) (TC 8.A.1) family.</text>
</comment>
<dbReference type="InterPro" id="IPR058625">
    <property type="entry name" value="MdtA-like_BSH"/>
</dbReference>
<name>A0ABS5T865_9GAMM</name>
<dbReference type="Gene3D" id="1.10.287.470">
    <property type="entry name" value="Helix hairpin bin"/>
    <property type="match status" value="1"/>
</dbReference>
<dbReference type="Gene3D" id="2.40.50.100">
    <property type="match status" value="1"/>
</dbReference>
<feature type="domain" description="Multidrug resistance protein MdtA-like barrel-sandwich hybrid" evidence="6">
    <location>
        <begin position="57"/>
        <end position="185"/>
    </location>
</feature>
<dbReference type="Gene3D" id="2.40.420.20">
    <property type="match status" value="1"/>
</dbReference>
<accession>A0ABS5T865</accession>
<dbReference type="InterPro" id="IPR058624">
    <property type="entry name" value="MdtA-like_HH"/>
</dbReference>
<dbReference type="SUPFAM" id="SSF111369">
    <property type="entry name" value="HlyD-like secretion proteins"/>
    <property type="match status" value="1"/>
</dbReference>
<sequence length="376" mass="40451">MTLRHSLLCVTFFLSACDNASQTPSATTPLNVSVETVVAQPVTIAADLPGRVSSAQEAEVRPQVGGIVIKRLFKEGTNVEAGQPLYLIDPSTYQAALEKANAKYSDSQRIYQRYQRLAADQAISQQDLQTAQSTYLQAKADRDTAKINLAYTQVRASLSGRIGRSSLTPGALVTANQSTALATITQLNPMYVDITESASDLLRLRRALRDGQLEKVGDNMAGVKLSLEDGSEYPLAGQLAFSEVNVNEGTGSVTLRAIFPNPEAVLLPGMFVRATLKQGVAQKGIVIPQRAILRDSRDLPYVYLINKANKVVQQSLTLGQMQQGQWQVTQGLQEGDRIALDHLQDLSPGATVSPQPASASPPTSPISLSMTDKSAQ</sequence>
<evidence type="ECO:0000259" key="6">
    <source>
        <dbReference type="Pfam" id="PF25917"/>
    </source>
</evidence>
<comment type="subcellular location">
    <subcellularLocation>
        <location evidence="1">Cell inner membrane</location>
        <topology evidence="1">Lipid-anchor</topology>
    </subcellularLocation>
</comment>
<feature type="domain" description="Multidrug resistance protein MdtA-like alpha-helical hairpin" evidence="5">
    <location>
        <begin position="91"/>
        <end position="152"/>
    </location>
</feature>
<evidence type="ECO:0000256" key="3">
    <source>
        <dbReference type="SAM" id="MobiDB-lite"/>
    </source>
</evidence>
<dbReference type="NCBIfam" id="TIGR01730">
    <property type="entry name" value="RND_mfp"/>
    <property type="match status" value="1"/>
</dbReference>
<feature type="signal peptide" evidence="4">
    <location>
        <begin position="1"/>
        <end position="20"/>
    </location>
</feature>
<evidence type="ECO:0000259" key="5">
    <source>
        <dbReference type="Pfam" id="PF25876"/>
    </source>
</evidence>
<dbReference type="PROSITE" id="PS51257">
    <property type="entry name" value="PROKAR_LIPOPROTEIN"/>
    <property type="match status" value="1"/>
</dbReference>
<feature type="chain" id="PRO_5045639322" evidence="4">
    <location>
        <begin position="21"/>
        <end position="376"/>
    </location>
</feature>
<dbReference type="InterPro" id="IPR058627">
    <property type="entry name" value="MdtA-like_C"/>
</dbReference>
<evidence type="ECO:0000313" key="9">
    <source>
        <dbReference type="EMBL" id="MBT0727138.1"/>
    </source>
</evidence>
<dbReference type="RefSeq" id="WP_214213067.1">
    <property type="nucleotide sequence ID" value="NZ_JABBFO010000005.1"/>
</dbReference>
<evidence type="ECO:0000256" key="2">
    <source>
        <dbReference type="ARBA" id="ARBA00009477"/>
    </source>
</evidence>
<evidence type="ECO:0000259" key="8">
    <source>
        <dbReference type="Pfam" id="PF25967"/>
    </source>
</evidence>
<feature type="compositionally biased region" description="Low complexity" evidence="3">
    <location>
        <begin position="353"/>
        <end position="369"/>
    </location>
</feature>
<dbReference type="PANTHER" id="PTHR30158:SF3">
    <property type="entry name" value="MULTIDRUG EFFLUX PUMP SUBUNIT ACRA-RELATED"/>
    <property type="match status" value="1"/>
</dbReference>
<protein>
    <submittedName>
        <fullName evidence="9">Efflux RND transporter periplasmic adaptor subunit</fullName>
    </submittedName>
</protein>
<evidence type="ECO:0000256" key="1">
    <source>
        <dbReference type="ARBA" id="ARBA00004519"/>
    </source>
</evidence>
<dbReference type="Pfam" id="PF25876">
    <property type="entry name" value="HH_MFP_RND"/>
    <property type="match status" value="1"/>
</dbReference>
<dbReference type="Pfam" id="PF25917">
    <property type="entry name" value="BSH_RND"/>
    <property type="match status" value="1"/>
</dbReference>
<gene>
    <name evidence="9" type="ORF">HGT73_07035</name>
</gene>
<proteinExistence type="inferred from homology"/>
<feature type="region of interest" description="Disordered" evidence="3">
    <location>
        <begin position="346"/>
        <end position="376"/>
    </location>
</feature>
<keyword evidence="4" id="KW-0732">Signal</keyword>
<comment type="caution">
    <text evidence="9">The sequence shown here is derived from an EMBL/GenBank/DDBJ whole genome shotgun (WGS) entry which is preliminary data.</text>
</comment>
<evidence type="ECO:0000313" key="10">
    <source>
        <dbReference type="Proteomes" id="UP000786875"/>
    </source>
</evidence>
<evidence type="ECO:0000259" key="7">
    <source>
        <dbReference type="Pfam" id="PF25944"/>
    </source>
</evidence>
<organism evidence="9 10">
    <name type="scientific">Rosenbergiella australiborealis</name>
    <dbReference type="NCBI Taxonomy" id="1544696"/>
    <lineage>
        <taxon>Bacteria</taxon>
        <taxon>Pseudomonadati</taxon>
        <taxon>Pseudomonadota</taxon>
        <taxon>Gammaproteobacteria</taxon>
        <taxon>Enterobacterales</taxon>
        <taxon>Erwiniaceae</taxon>
        <taxon>Rosenbergiella</taxon>
    </lineage>
</organism>
<dbReference type="PANTHER" id="PTHR30158">
    <property type="entry name" value="ACRA/E-RELATED COMPONENT OF DRUG EFFLUX TRANSPORTER"/>
    <property type="match status" value="1"/>
</dbReference>
<keyword evidence="10" id="KW-1185">Reference proteome</keyword>